<name>A0A4R6RJE8_9BURK</name>
<evidence type="ECO:0000256" key="1">
    <source>
        <dbReference type="ARBA" id="ARBA00022842"/>
    </source>
</evidence>
<gene>
    <name evidence="3" type="ORF">EV672_102347</name>
</gene>
<dbReference type="EMBL" id="SNXW01000002">
    <property type="protein sequence ID" value="TDP85997.1"/>
    <property type="molecule type" value="Genomic_DNA"/>
</dbReference>
<dbReference type="AlphaFoldDB" id="A0A4R6RJE8"/>
<organism evidence="3 4">
    <name type="scientific">Aquabacterium commune</name>
    <dbReference type="NCBI Taxonomy" id="70586"/>
    <lineage>
        <taxon>Bacteria</taxon>
        <taxon>Pseudomonadati</taxon>
        <taxon>Pseudomonadota</taxon>
        <taxon>Betaproteobacteria</taxon>
        <taxon>Burkholderiales</taxon>
        <taxon>Aquabacterium</taxon>
    </lineage>
</organism>
<keyword evidence="3" id="KW-0548">Nucleotidyltransferase</keyword>
<keyword evidence="3" id="KW-0808">Transferase</keyword>
<keyword evidence="1" id="KW-0460">Magnesium</keyword>
<comment type="caution">
    <text evidence="3">The sequence shown here is derived from an EMBL/GenBank/DDBJ whole genome shotgun (WGS) entry which is preliminary data.</text>
</comment>
<dbReference type="InterPro" id="IPR025877">
    <property type="entry name" value="MobA-like_NTP_Trfase"/>
</dbReference>
<dbReference type="Proteomes" id="UP000294593">
    <property type="component" value="Unassembled WGS sequence"/>
</dbReference>
<sequence>MDSRATAIIAVPHQACGQTGSMLLHSMNRTVAQCAEADLDVLVVAPQAALSAWHEWCQSSCASVVSLPPSSDRQLLVSALRAGVQMSPKSCGWFLIPADILMRKPSTLLQLHEALRHHLIVHATVGQQPRLPVGFDRELFSELIHLDSDHALHRLMNRYPTQPVEVDDPGVLMHHWHPEPALPLAQGSTRHPEA</sequence>
<dbReference type="OrthoDB" id="5298793at2"/>
<keyword evidence="4" id="KW-1185">Reference proteome</keyword>
<dbReference type="Pfam" id="PF12804">
    <property type="entry name" value="NTP_transf_3"/>
    <property type="match status" value="1"/>
</dbReference>
<evidence type="ECO:0000313" key="3">
    <source>
        <dbReference type="EMBL" id="TDP85997.1"/>
    </source>
</evidence>
<proteinExistence type="predicted"/>
<reference evidence="3 4" key="1">
    <citation type="submission" date="2019-03" db="EMBL/GenBank/DDBJ databases">
        <title>Genomic Encyclopedia of Type Strains, Phase IV (KMG-IV): sequencing the most valuable type-strain genomes for metagenomic binning, comparative biology and taxonomic classification.</title>
        <authorList>
            <person name="Goeker M."/>
        </authorList>
    </citation>
    <scope>NUCLEOTIDE SEQUENCE [LARGE SCALE GENOMIC DNA]</scope>
    <source>
        <strain evidence="3 4">DSM 11901</strain>
    </source>
</reference>
<protein>
    <submittedName>
        <fullName evidence="3">CTP:molybdopterin cytidylyltransferase MocA</fullName>
    </submittedName>
</protein>
<evidence type="ECO:0000259" key="2">
    <source>
        <dbReference type="Pfam" id="PF12804"/>
    </source>
</evidence>
<dbReference type="Gene3D" id="3.90.550.10">
    <property type="entry name" value="Spore Coat Polysaccharide Biosynthesis Protein SpsA, Chain A"/>
    <property type="match status" value="1"/>
</dbReference>
<feature type="domain" description="MobA-like NTP transferase" evidence="2">
    <location>
        <begin position="28"/>
        <end position="159"/>
    </location>
</feature>
<accession>A0A4R6RJE8</accession>
<dbReference type="InterPro" id="IPR029044">
    <property type="entry name" value="Nucleotide-diphossugar_trans"/>
</dbReference>
<dbReference type="GO" id="GO:0016779">
    <property type="term" value="F:nucleotidyltransferase activity"/>
    <property type="evidence" value="ECO:0007669"/>
    <property type="project" value="UniProtKB-KW"/>
</dbReference>
<evidence type="ECO:0000313" key="4">
    <source>
        <dbReference type="Proteomes" id="UP000294593"/>
    </source>
</evidence>